<dbReference type="EMBL" id="CM008978">
    <property type="protein sequence ID" value="PNW71133.1"/>
    <property type="molecule type" value="Genomic_DNA"/>
</dbReference>
<dbReference type="OrthoDB" id="536206at2759"/>
<dbReference type="Pfam" id="PF03372">
    <property type="entry name" value="Exo_endo_phos"/>
    <property type="match status" value="1"/>
</dbReference>
<dbReference type="AlphaFoldDB" id="A0A2K3CS65"/>
<proteinExistence type="predicted"/>
<name>A0A2K3CS65_CHLRE</name>
<dbReference type="PaxDb" id="3055-EDO96491"/>
<dbReference type="InterPro" id="IPR036691">
    <property type="entry name" value="Endo/exonu/phosph_ase_sf"/>
</dbReference>
<dbReference type="Proteomes" id="UP000006906">
    <property type="component" value="Chromosome 17"/>
</dbReference>
<keyword evidence="3" id="KW-1185">Reference proteome</keyword>
<gene>
    <name evidence="2" type="ORF">CHLRE_17g747997v5</name>
</gene>
<dbReference type="GO" id="GO:0008081">
    <property type="term" value="F:phosphoric diester hydrolase activity"/>
    <property type="evidence" value="ECO:0000318"/>
    <property type="project" value="GO_Central"/>
</dbReference>
<dbReference type="KEGG" id="cre:CHLRE_17g747997v5"/>
<organism evidence="2 3">
    <name type="scientific">Chlamydomonas reinhardtii</name>
    <name type="common">Chlamydomonas smithii</name>
    <dbReference type="NCBI Taxonomy" id="3055"/>
    <lineage>
        <taxon>Eukaryota</taxon>
        <taxon>Viridiplantae</taxon>
        <taxon>Chlorophyta</taxon>
        <taxon>core chlorophytes</taxon>
        <taxon>Chlorophyceae</taxon>
        <taxon>CS clade</taxon>
        <taxon>Chlamydomonadales</taxon>
        <taxon>Chlamydomonadaceae</taxon>
        <taxon>Chlamydomonas</taxon>
    </lineage>
</organism>
<reference evidence="2 3" key="1">
    <citation type="journal article" date="2007" name="Science">
        <title>The Chlamydomonas genome reveals the evolution of key animal and plant functions.</title>
        <authorList>
            <person name="Merchant S.S."/>
            <person name="Prochnik S.E."/>
            <person name="Vallon O."/>
            <person name="Harris E.H."/>
            <person name="Karpowicz S.J."/>
            <person name="Witman G.B."/>
            <person name="Terry A."/>
            <person name="Salamov A."/>
            <person name="Fritz-Laylin L.K."/>
            <person name="Marechal-Drouard L."/>
            <person name="Marshall W.F."/>
            <person name="Qu L.H."/>
            <person name="Nelson D.R."/>
            <person name="Sanderfoot A.A."/>
            <person name="Spalding M.H."/>
            <person name="Kapitonov V.V."/>
            <person name="Ren Q."/>
            <person name="Ferris P."/>
            <person name="Lindquist E."/>
            <person name="Shapiro H."/>
            <person name="Lucas S.M."/>
            <person name="Grimwood J."/>
            <person name="Schmutz J."/>
            <person name="Cardol P."/>
            <person name="Cerutti H."/>
            <person name="Chanfreau G."/>
            <person name="Chen C.L."/>
            <person name="Cognat V."/>
            <person name="Croft M.T."/>
            <person name="Dent R."/>
            <person name="Dutcher S."/>
            <person name="Fernandez E."/>
            <person name="Fukuzawa H."/>
            <person name="Gonzalez-Ballester D."/>
            <person name="Gonzalez-Halphen D."/>
            <person name="Hallmann A."/>
            <person name="Hanikenne M."/>
            <person name="Hippler M."/>
            <person name="Inwood W."/>
            <person name="Jabbari K."/>
            <person name="Kalanon M."/>
            <person name="Kuras R."/>
            <person name="Lefebvre P.A."/>
            <person name="Lemaire S.D."/>
            <person name="Lobanov A.V."/>
            <person name="Lohr M."/>
            <person name="Manuell A."/>
            <person name="Meier I."/>
            <person name="Mets L."/>
            <person name="Mittag M."/>
            <person name="Mittelmeier T."/>
            <person name="Moroney J.V."/>
            <person name="Moseley J."/>
            <person name="Napoli C."/>
            <person name="Nedelcu A.M."/>
            <person name="Niyogi K."/>
            <person name="Novoselov S.V."/>
            <person name="Paulsen I.T."/>
            <person name="Pazour G."/>
            <person name="Purton S."/>
            <person name="Ral J.P."/>
            <person name="Riano-Pachon D.M."/>
            <person name="Riekhof W."/>
            <person name="Rymarquis L."/>
            <person name="Schroda M."/>
            <person name="Stern D."/>
            <person name="Umen J."/>
            <person name="Willows R."/>
            <person name="Wilson N."/>
            <person name="Zimmer S.L."/>
            <person name="Allmer J."/>
            <person name="Balk J."/>
            <person name="Bisova K."/>
            <person name="Chen C.J."/>
            <person name="Elias M."/>
            <person name="Gendler K."/>
            <person name="Hauser C."/>
            <person name="Lamb M.R."/>
            <person name="Ledford H."/>
            <person name="Long J.C."/>
            <person name="Minagawa J."/>
            <person name="Page M.D."/>
            <person name="Pan J."/>
            <person name="Pootakham W."/>
            <person name="Roje S."/>
            <person name="Rose A."/>
            <person name="Stahlberg E."/>
            <person name="Terauchi A.M."/>
            <person name="Yang P."/>
            <person name="Ball S."/>
            <person name="Bowler C."/>
            <person name="Dieckmann C.L."/>
            <person name="Gladyshev V.N."/>
            <person name="Green P."/>
            <person name="Jorgensen R."/>
            <person name="Mayfield S."/>
            <person name="Mueller-Roeber B."/>
            <person name="Rajamani S."/>
            <person name="Sayre R.T."/>
            <person name="Brokstein P."/>
            <person name="Dubchak I."/>
            <person name="Goodstein D."/>
            <person name="Hornick L."/>
            <person name="Huang Y.W."/>
            <person name="Jhaveri J."/>
            <person name="Luo Y."/>
            <person name="Martinez D."/>
            <person name="Ngau W.C."/>
            <person name="Otillar B."/>
            <person name="Poliakov A."/>
            <person name="Porter A."/>
            <person name="Szajkowski L."/>
            <person name="Werner G."/>
            <person name="Zhou K."/>
            <person name="Grigoriev I.V."/>
            <person name="Rokhsar D.S."/>
            <person name="Grossman A.R."/>
        </authorList>
    </citation>
    <scope>NUCLEOTIDE SEQUENCE [LARGE SCALE GENOMIC DNA]</scope>
    <source>
        <strain evidence="3">CC-503</strain>
    </source>
</reference>
<dbReference type="GO" id="GO:0005634">
    <property type="term" value="C:nucleus"/>
    <property type="evidence" value="ECO:0000318"/>
    <property type="project" value="GO_Central"/>
</dbReference>
<evidence type="ECO:0000313" key="2">
    <source>
        <dbReference type="EMBL" id="PNW71133.1"/>
    </source>
</evidence>
<evidence type="ECO:0000259" key="1">
    <source>
        <dbReference type="Pfam" id="PF03372"/>
    </source>
</evidence>
<feature type="domain" description="Endonuclease/exonuclease/phosphatase" evidence="1">
    <location>
        <begin position="10"/>
        <end position="256"/>
    </location>
</feature>
<dbReference type="GO" id="GO:0003906">
    <property type="term" value="F:DNA-(apurinic or apyrimidinic site) endonuclease activity"/>
    <property type="evidence" value="ECO:0000318"/>
    <property type="project" value="GO_Central"/>
</dbReference>
<dbReference type="GO" id="GO:0008311">
    <property type="term" value="F:double-stranded DNA 3'-5' DNA exonuclease activity"/>
    <property type="evidence" value="ECO:0000318"/>
    <property type="project" value="GO_Central"/>
</dbReference>
<dbReference type="GeneID" id="5729103"/>
<dbReference type="CDD" id="cd09076">
    <property type="entry name" value="L1-EN"/>
    <property type="match status" value="1"/>
</dbReference>
<protein>
    <recommendedName>
        <fullName evidence="1">Endonuclease/exonuclease/phosphatase domain-containing protein</fullName>
    </recommendedName>
</protein>
<accession>A0A2K3CS65</accession>
<dbReference type="GO" id="GO:0006284">
    <property type="term" value="P:base-excision repair"/>
    <property type="evidence" value="ECO:0000318"/>
    <property type="project" value="GO_Central"/>
</dbReference>
<dbReference type="SUPFAM" id="SSF56219">
    <property type="entry name" value="DNase I-like"/>
    <property type="match status" value="1"/>
</dbReference>
<dbReference type="InterPro" id="IPR005135">
    <property type="entry name" value="Endo/exonuclease/phosphatase"/>
</dbReference>
<dbReference type="InParanoid" id="A0A2K3CS65"/>
<dbReference type="PANTHER" id="PTHR19446">
    <property type="entry name" value="REVERSE TRANSCRIPTASES"/>
    <property type="match status" value="1"/>
</dbReference>
<dbReference type="Gene3D" id="3.60.10.10">
    <property type="entry name" value="Endonuclease/exonuclease/phosphatase"/>
    <property type="match status" value="1"/>
</dbReference>
<dbReference type="Gramene" id="PNW71133">
    <property type="protein sequence ID" value="PNW71133"/>
    <property type="gene ID" value="CHLRE_17g747997v5"/>
</dbReference>
<dbReference type="RefSeq" id="XP_042915250.1">
    <property type="nucleotide sequence ID" value="XM_043072791.1"/>
</dbReference>
<sequence>MQSLRLPGAARRVAAAALIWAELRLDIICLQETHWTCRADQAAFEQTLQLIAYELHLSGWKVTGAQWSTSRATAGVAFLVRQELWESSTITAPALSPVPTAMLAGRLAVLKLRWGGRSITIANTYFPAASTHAAEQAKRELISQLRTQAALSAAATAGEVVIWAGDFNFVENPALDSSAGPGGRPGDAPLAALLRAADQPQMVDMYRHRHPTARCYSHLYRAPVKGGSRLDRIYVSAAAAAAVCHADIALVSSSDHRPAFIDLLPAPSPGPRKGRARRRMRLFFHQHPDLRQQLEGWLEAEAGTAPTEDNQRQALLAWWPLFKMRLSVKVAQLNRVAQMRRLEHGQRTRTAQAAQAAAEAAHQSNPTEATRMALVDAASEVQAATRADAAHPAHKARVAWLHSGERPSRVLTRVLAHDRPSGSNAGPPALRTAHGALVGDPIQKAQCLADFFTGISAQPPTTVAARAAVLQTVRDHGAQLTTEDDTTAGGLTVTCEEVQKALKQTQPGKAPGWDGIPADLYKAYRAQLGPLLATLYTAIGQTGQMPHRFT</sequence>
<evidence type="ECO:0000313" key="3">
    <source>
        <dbReference type="Proteomes" id="UP000006906"/>
    </source>
</evidence>